<protein>
    <submittedName>
        <fullName evidence="1">Uncharacterized protein</fullName>
    </submittedName>
</protein>
<gene>
    <name evidence="1" type="ORF">Alexandra_81</name>
</gene>
<organism evidence="1 2">
    <name type="scientific">Erwinia phage vB_EamM_Alexandra</name>
    <dbReference type="NCBI Taxonomy" id="2201424"/>
    <lineage>
        <taxon>Viruses</taxon>
        <taxon>Duplodnaviria</taxon>
        <taxon>Heunggongvirae</taxon>
        <taxon>Uroviricota</taxon>
        <taxon>Caudoviricetes</taxon>
        <taxon>Alexandravirus</taxon>
        <taxon>Alexandravirus alexandra</taxon>
    </lineage>
</organism>
<reference evidence="1 2" key="1">
    <citation type="submission" date="2018-04" db="EMBL/GenBank/DDBJ databases">
        <authorList>
            <person name="Go L.Y."/>
            <person name="Mitchell J.A."/>
        </authorList>
    </citation>
    <scope>NUCLEOTIDE SEQUENCE [LARGE SCALE GENOMIC DNA]</scope>
</reference>
<name>A0A2Z4QDN8_9CAUD</name>
<evidence type="ECO:0000313" key="2">
    <source>
        <dbReference type="Proteomes" id="UP000251795"/>
    </source>
</evidence>
<dbReference type="EMBL" id="MH248138">
    <property type="protein sequence ID" value="AWY08358.1"/>
    <property type="molecule type" value="Genomic_DNA"/>
</dbReference>
<dbReference type="Proteomes" id="UP000251795">
    <property type="component" value="Segment"/>
</dbReference>
<accession>A0A2Z4QDN8</accession>
<sequence length="177" mass="18435">MRVSKAYNSFGAMCAINTRMPPSSNTGANNIHIGLFSGTMPTDDQLMALITTVANGVGWSAAAISGYATAANFLGDVTCGIMNIPMDIENNVIQLPFSAQQNLATIALSGTPTWFMMRLNTTASAADTFAGFTVAGSAQVIIVGTVGDENSAADMKILGGTVTAAQPLRLSDMRIKY</sequence>
<evidence type="ECO:0000313" key="1">
    <source>
        <dbReference type="EMBL" id="AWY08358.1"/>
    </source>
</evidence>
<keyword evidence="2" id="KW-1185">Reference proteome</keyword>
<proteinExistence type="predicted"/>